<keyword evidence="1" id="KW-0472">Membrane</keyword>
<keyword evidence="3" id="KW-1185">Reference proteome</keyword>
<dbReference type="AlphaFoldDB" id="A0AAD2D7R5"/>
<sequence length="81" mass="9466">MLFSDIKSIDFLQPRYVHFFTNSSCQTLIKKVEPNTVETYLKKCNSRLLQSSKLVYILFFMIILASCRGCQISWFVCCLVN</sequence>
<keyword evidence="1" id="KW-1133">Transmembrane helix</keyword>
<evidence type="ECO:0000256" key="1">
    <source>
        <dbReference type="SAM" id="Phobius"/>
    </source>
</evidence>
<evidence type="ECO:0000313" key="2">
    <source>
        <dbReference type="EMBL" id="CAI2382745.1"/>
    </source>
</evidence>
<dbReference type="Proteomes" id="UP001295684">
    <property type="component" value="Unassembled WGS sequence"/>
</dbReference>
<reference evidence="2" key="1">
    <citation type="submission" date="2023-07" db="EMBL/GenBank/DDBJ databases">
        <authorList>
            <consortium name="AG Swart"/>
            <person name="Singh M."/>
            <person name="Singh A."/>
            <person name="Seah K."/>
            <person name="Emmerich C."/>
        </authorList>
    </citation>
    <scope>NUCLEOTIDE SEQUENCE</scope>
    <source>
        <strain evidence="2">DP1</strain>
    </source>
</reference>
<organism evidence="2 3">
    <name type="scientific">Euplotes crassus</name>
    <dbReference type="NCBI Taxonomy" id="5936"/>
    <lineage>
        <taxon>Eukaryota</taxon>
        <taxon>Sar</taxon>
        <taxon>Alveolata</taxon>
        <taxon>Ciliophora</taxon>
        <taxon>Intramacronucleata</taxon>
        <taxon>Spirotrichea</taxon>
        <taxon>Hypotrichia</taxon>
        <taxon>Euplotida</taxon>
        <taxon>Euplotidae</taxon>
        <taxon>Moneuplotes</taxon>
    </lineage>
</organism>
<evidence type="ECO:0000313" key="3">
    <source>
        <dbReference type="Proteomes" id="UP001295684"/>
    </source>
</evidence>
<keyword evidence="1" id="KW-0812">Transmembrane</keyword>
<name>A0AAD2D7R5_EUPCR</name>
<comment type="caution">
    <text evidence="2">The sequence shown here is derived from an EMBL/GenBank/DDBJ whole genome shotgun (WGS) entry which is preliminary data.</text>
</comment>
<feature type="transmembrane region" description="Helical" evidence="1">
    <location>
        <begin position="54"/>
        <end position="76"/>
    </location>
</feature>
<accession>A0AAD2D7R5</accession>
<dbReference type="EMBL" id="CAMPGE010024937">
    <property type="protein sequence ID" value="CAI2382745.1"/>
    <property type="molecule type" value="Genomic_DNA"/>
</dbReference>
<gene>
    <name evidence="2" type="ORF">ECRASSUSDP1_LOCUS24231</name>
</gene>
<protein>
    <submittedName>
        <fullName evidence="2">Uncharacterized protein</fullName>
    </submittedName>
</protein>
<proteinExistence type="predicted"/>